<dbReference type="AlphaFoldDB" id="A0A5C3MXM8"/>
<feature type="region of interest" description="Disordered" evidence="1">
    <location>
        <begin position="783"/>
        <end position="804"/>
    </location>
</feature>
<dbReference type="Proteomes" id="UP000305948">
    <property type="component" value="Unassembled WGS sequence"/>
</dbReference>
<name>A0A5C3MXM8_9AGAM</name>
<evidence type="ECO:0000259" key="3">
    <source>
        <dbReference type="Pfam" id="PF19343"/>
    </source>
</evidence>
<protein>
    <submittedName>
        <fullName evidence="4">Uncharacterized protein</fullName>
    </submittedName>
</protein>
<feature type="region of interest" description="Disordered" evidence="1">
    <location>
        <begin position="163"/>
        <end position="194"/>
    </location>
</feature>
<gene>
    <name evidence="4" type="ORF">OE88DRAFT_1662432</name>
</gene>
<accession>A0A5C3MXM8</accession>
<evidence type="ECO:0000313" key="4">
    <source>
        <dbReference type="EMBL" id="TFK49777.1"/>
    </source>
</evidence>
<dbReference type="OrthoDB" id="19394at2759"/>
<dbReference type="STRING" id="5364.A0A5C3MXM8"/>
<evidence type="ECO:0000256" key="1">
    <source>
        <dbReference type="SAM" id="MobiDB-lite"/>
    </source>
</evidence>
<feature type="domain" description="HAM1-like N-terminal" evidence="3">
    <location>
        <begin position="240"/>
        <end position="571"/>
    </location>
</feature>
<dbReference type="PANTHER" id="PTHR31138:SF1">
    <property type="entry name" value="PDZ DOMAIN-CONTAINING PROTEIN"/>
    <property type="match status" value="1"/>
</dbReference>
<reference evidence="4 5" key="1">
    <citation type="journal article" date="2019" name="Nat. Ecol. Evol.">
        <title>Megaphylogeny resolves global patterns of mushroom evolution.</title>
        <authorList>
            <person name="Varga T."/>
            <person name="Krizsan K."/>
            <person name="Foldi C."/>
            <person name="Dima B."/>
            <person name="Sanchez-Garcia M."/>
            <person name="Sanchez-Ramirez S."/>
            <person name="Szollosi G.J."/>
            <person name="Szarkandi J.G."/>
            <person name="Papp V."/>
            <person name="Albert L."/>
            <person name="Andreopoulos W."/>
            <person name="Angelini C."/>
            <person name="Antonin V."/>
            <person name="Barry K.W."/>
            <person name="Bougher N.L."/>
            <person name="Buchanan P."/>
            <person name="Buyck B."/>
            <person name="Bense V."/>
            <person name="Catcheside P."/>
            <person name="Chovatia M."/>
            <person name="Cooper J."/>
            <person name="Damon W."/>
            <person name="Desjardin D."/>
            <person name="Finy P."/>
            <person name="Geml J."/>
            <person name="Haridas S."/>
            <person name="Hughes K."/>
            <person name="Justo A."/>
            <person name="Karasinski D."/>
            <person name="Kautmanova I."/>
            <person name="Kiss B."/>
            <person name="Kocsube S."/>
            <person name="Kotiranta H."/>
            <person name="LaButti K.M."/>
            <person name="Lechner B.E."/>
            <person name="Liimatainen K."/>
            <person name="Lipzen A."/>
            <person name="Lukacs Z."/>
            <person name="Mihaltcheva S."/>
            <person name="Morgado L.N."/>
            <person name="Niskanen T."/>
            <person name="Noordeloos M.E."/>
            <person name="Ohm R.A."/>
            <person name="Ortiz-Santana B."/>
            <person name="Ovrebo C."/>
            <person name="Racz N."/>
            <person name="Riley R."/>
            <person name="Savchenko A."/>
            <person name="Shiryaev A."/>
            <person name="Soop K."/>
            <person name="Spirin V."/>
            <person name="Szebenyi C."/>
            <person name="Tomsovsky M."/>
            <person name="Tulloss R.E."/>
            <person name="Uehling J."/>
            <person name="Grigoriev I.V."/>
            <person name="Vagvolgyi C."/>
            <person name="Papp T."/>
            <person name="Martin F.M."/>
            <person name="Miettinen O."/>
            <person name="Hibbett D.S."/>
            <person name="Nagy L.G."/>
        </authorList>
    </citation>
    <scope>NUCLEOTIDE SEQUENCE [LARGE SCALE GENOMIC DNA]</scope>
    <source>
        <strain evidence="4 5">OMC1185</strain>
    </source>
</reference>
<feature type="domain" description="HAM1-like C-terminal" evidence="2">
    <location>
        <begin position="601"/>
        <end position="682"/>
    </location>
</feature>
<feature type="compositionally biased region" description="Basic and acidic residues" evidence="1">
    <location>
        <begin position="783"/>
        <end position="797"/>
    </location>
</feature>
<proteinExistence type="predicted"/>
<dbReference type="InterPro" id="IPR027842">
    <property type="entry name" value="HAM1-like_C"/>
</dbReference>
<evidence type="ECO:0000259" key="2">
    <source>
        <dbReference type="Pfam" id="PF14613"/>
    </source>
</evidence>
<organism evidence="4 5">
    <name type="scientific">Heliocybe sulcata</name>
    <dbReference type="NCBI Taxonomy" id="5364"/>
    <lineage>
        <taxon>Eukaryota</taxon>
        <taxon>Fungi</taxon>
        <taxon>Dikarya</taxon>
        <taxon>Basidiomycota</taxon>
        <taxon>Agaricomycotina</taxon>
        <taxon>Agaricomycetes</taxon>
        <taxon>Gloeophyllales</taxon>
        <taxon>Gloeophyllaceae</taxon>
        <taxon>Heliocybe</taxon>
    </lineage>
</organism>
<feature type="compositionally biased region" description="Basic and acidic residues" evidence="1">
    <location>
        <begin position="163"/>
        <end position="179"/>
    </location>
</feature>
<dbReference type="Pfam" id="PF19343">
    <property type="entry name" value="HAM1_N"/>
    <property type="match status" value="2"/>
</dbReference>
<keyword evidence="5" id="KW-1185">Reference proteome</keyword>
<feature type="domain" description="HAM1-like N-terminal" evidence="3">
    <location>
        <begin position="6"/>
        <end position="222"/>
    </location>
</feature>
<sequence>MDKTASVIAAFDAGKMPTQKQISQFIDNVLKSGLIQVEPSEGGELSKQGKVLAQDLRDVLEAYKKLGEDKNGDDQLQEAFWHLTEGDLSNTQINTGMDVDEDEATRDARAIRTAVRTFLQVGWQNLSSEGSSLFDDFASFTRLTLSDVAEAVEAGAAKTKEGLRGLEDDIQQGERDQLGRKKRKIDEGEEKDAQQKFEDGMDTAKVYGSKAIGAGQEATARAQAVSQRTSDRLTNSYYQIVERAQNDPQYRESVTTVFDVCQKWLNKTLDAASDVNKDTSLESFINDPTPEQHTIQSLRAMRTLAERLAGGKSLDDLFANLRTCLVDIRQDDDLKKWFNDFSAHVRKSLDEPGYIHSDECTDRYSELRQRWRDLMSQDSDEGRKWKADVKQFNEEWTAFNKRIDQDQDIQRIRGAWAKFGNDLEEAMLEAGSTGLQIAAAQANWFWQDIFNVYMPRVFGALKDIPIPRTEYKDAETEFVLEDLDISSCSLLPGHVFIRNITDVDISAPQDEESKTAVGAFTHVHVQGMQLALREVSFYYNDKTATVGPAEHTGIMELTLPPQGIDVDLRVRMLPNTPAGLKEREKLGGFHRVESVDVKVADGLSFNVRESNHPVLVTMFKPIMTGTVKDTLEKTLREQIRGAIESVDRMAWDVGNRAQVFQDTGLPRGASLVAGFWSELGKMARQPGGLTEGWRATGTGVVRRDPTAKKGEDAAVFAMGAEPQVLAPEKRGPKGINAEPLKDRLDIDVDANMENAQEGAKGVAAKVGEMGKEGVRKVKGFKESVKQKTEEEKGREGWKSAAFDA</sequence>
<dbReference type="InterPro" id="IPR045967">
    <property type="entry name" value="HAM1-like_N"/>
</dbReference>
<dbReference type="PANTHER" id="PTHR31138">
    <property type="entry name" value="CHROMOSOME 19, WHOLE GENOME SHOTGUN SEQUENCE"/>
    <property type="match status" value="1"/>
</dbReference>
<dbReference type="Pfam" id="PF14613">
    <property type="entry name" value="HAM1_C"/>
    <property type="match status" value="1"/>
</dbReference>
<evidence type="ECO:0000313" key="5">
    <source>
        <dbReference type="Proteomes" id="UP000305948"/>
    </source>
</evidence>
<dbReference type="EMBL" id="ML213515">
    <property type="protein sequence ID" value="TFK49777.1"/>
    <property type="molecule type" value="Genomic_DNA"/>
</dbReference>